<reference evidence="1 2" key="1">
    <citation type="journal article" date="2022" name="Hortic Res">
        <title>A haplotype resolved chromosomal level avocado genome allows analysis of novel avocado genes.</title>
        <authorList>
            <person name="Nath O."/>
            <person name="Fletcher S.J."/>
            <person name="Hayward A."/>
            <person name="Shaw L.M."/>
            <person name="Masouleh A.K."/>
            <person name="Furtado A."/>
            <person name="Henry R.J."/>
            <person name="Mitter N."/>
        </authorList>
    </citation>
    <scope>NUCLEOTIDE SEQUENCE [LARGE SCALE GENOMIC DNA]</scope>
    <source>
        <strain evidence="2">cv. Hass</strain>
    </source>
</reference>
<keyword evidence="2" id="KW-1185">Reference proteome</keyword>
<accession>A0ACC2K5L1</accession>
<comment type="caution">
    <text evidence="1">The sequence shown here is derived from an EMBL/GenBank/DDBJ whole genome shotgun (WGS) entry which is preliminary data.</text>
</comment>
<organism evidence="1 2">
    <name type="scientific">Persea americana</name>
    <name type="common">Avocado</name>
    <dbReference type="NCBI Taxonomy" id="3435"/>
    <lineage>
        <taxon>Eukaryota</taxon>
        <taxon>Viridiplantae</taxon>
        <taxon>Streptophyta</taxon>
        <taxon>Embryophyta</taxon>
        <taxon>Tracheophyta</taxon>
        <taxon>Spermatophyta</taxon>
        <taxon>Magnoliopsida</taxon>
        <taxon>Magnoliidae</taxon>
        <taxon>Laurales</taxon>
        <taxon>Lauraceae</taxon>
        <taxon>Persea</taxon>
    </lineage>
</organism>
<proteinExistence type="predicted"/>
<dbReference type="Proteomes" id="UP001234297">
    <property type="component" value="Chromosome 12"/>
</dbReference>
<evidence type="ECO:0000313" key="2">
    <source>
        <dbReference type="Proteomes" id="UP001234297"/>
    </source>
</evidence>
<gene>
    <name evidence="1" type="ORF">MRB53_035768</name>
</gene>
<evidence type="ECO:0000313" key="1">
    <source>
        <dbReference type="EMBL" id="KAJ8616396.1"/>
    </source>
</evidence>
<name>A0ACC2K5L1_PERAE</name>
<protein>
    <submittedName>
        <fullName evidence="1">Uncharacterized protein</fullName>
    </submittedName>
</protein>
<sequence length="206" mass="22974">MDLNAAAVEEAQQHQPLLKRKPIKRSVIQKALKKMFTGSGHLSNLLPTGTVLTFQFLSPLFTNRGHCTSLNRDWAAGLVAICGVLCFVLCFTDSFRDEKGKVRYGLATKKGLWVFDSKAATKLSPEVAATYRLRFIDFVHAFMSILVFSAIVLFDQNVMSCFYPTPSEERKELIKSLPIWIGISCTVLFVIVPTKRHGIGFPLSST</sequence>
<dbReference type="EMBL" id="CM056820">
    <property type="protein sequence ID" value="KAJ8616396.1"/>
    <property type="molecule type" value="Genomic_DNA"/>
</dbReference>